<name>A0A5E4MQ44_9HEMI</name>
<dbReference type="CDD" id="cd06558">
    <property type="entry name" value="crotonase-like"/>
    <property type="match status" value="1"/>
</dbReference>
<evidence type="ECO:0000313" key="3">
    <source>
        <dbReference type="Proteomes" id="UP000325440"/>
    </source>
</evidence>
<dbReference type="Gene3D" id="3.90.226.10">
    <property type="entry name" value="2-enoyl-CoA Hydratase, Chain A, domain 1"/>
    <property type="match status" value="1"/>
</dbReference>
<evidence type="ECO:0000313" key="2">
    <source>
        <dbReference type="EMBL" id="VVC31487.1"/>
    </source>
</evidence>
<proteinExistence type="inferred from homology"/>
<dbReference type="InterPro" id="IPR001753">
    <property type="entry name" value="Enoyl-CoA_hydra/iso"/>
</dbReference>
<dbReference type="AlphaFoldDB" id="A0A5E4MQ44"/>
<dbReference type="PANTHER" id="PTHR43802">
    <property type="entry name" value="ENOYL-COA HYDRATASE"/>
    <property type="match status" value="1"/>
</dbReference>
<organism evidence="2 3">
    <name type="scientific">Cinara cedri</name>
    <dbReference type="NCBI Taxonomy" id="506608"/>
    <lineage>
        <taxon>Eukaryota</taxon>
        <taxon>Metazoa</taxon>
        <taxon>Ecdysozoa</taxon>
        <taxon>Arthropoda</taxon>
        <taxon>Hexapoda</taxon>
        <taxon>Insecta</taxon>
        <taxon>Pterygota</taxon>
        <taxon>Neoptera</taxon>
        <taxon>Paraneoptera</taxon>
        <taxon>Hemiptera</taxon>
        <taxon>Sternorrhyncha</taxon>
        <taxon>Aphidomorpha</taxon>
        <taxon>Aphidoidea</taxon>
        <taxon>Aphididae</taxon>
        <taxon>Lachninae</taxon>
        <taxon>Cinara</taxon>
    </lineage>
</organism>
<dbReference type="EMBL" id="CABPRJ010000949">
    <property type="protein sequence ID" value="VVC31487.1"/>
    <property type="molecule type" value="Genomic_DNA"/>
</dbReference>
<dbReference type="Proteomes" id="UP000325440">
    <property type="component" value="Unassembled WGS sequence"/>
</dbReference>
<evidence type="ECO:0000256" key="1">
    <source>
        <dbReference type="ARBA" id="ARBA00005254"/>
    </source>
</evidence>
<protein>
    <submittedName>
        <fullName evidence="2">Crotonase superfamily,ClpP/crotonase-like domain</fullName>
    </submittedName>
</protein>
<sequence length="259" mass="29430">MIFDQLFKIMHVLNMGILNKFKFILNFNKQIQFEPLLYYKKLFSTSTISYDSISNQNVKVYKHQHITLISLNRPEEKNILNLATVGDLKKAILNYENDCSSTIAVLYGEGGSFCAGMEPEELVIEQIYHDLLQTHCHKPIIAAVSGFAYDIGFDLCLWCDMRIVEENTIMAINRKSDKSKSNIFLKRLLSTVGYSRTMDLFLTGRDINSKEAFECGLANRIVACGSSVGQAVNMAFNIGKFPQQAIIHERNVIHEIISK</sequence>
<dbReference type="InterPro" id="IPR029045">
    <property type="entry name" value="ClpP/crotonase-like_dom_sf"/>
</dbReference>
<reference evidence="2 3" key="1">
    <citation type="submission" date="2019-08" db="EMBL/GenBank/DDBJ databases">
        <authorList>
            <person name="Alioto T."/>
            <person name="Alioto T."/>
            <person name="Gomez Garrido J."/>
        </authorList>
    </citation>
    <scope>NUCLEOTIDE SEQUENCE [LARGE SCALE GENOMIC DNA]</scope>
</reference>
<gene>
    <name evidence="2" type="ORF">CINCED_3A006766</name>
</gene>
<comment type="similarity">
    <text evidence="1">Belongs to the enoyl-CoA hydratase/isomerase family.</text>
</comment>
<dbReference type="OrthoDB" id="448450at2759"/>
<dbReference type="PANTHER" id="PTHR43802:SF1">
    <property type="entry name" value="IP11341P-RELATED"/>
    <property type="match status" value="1"/>
</dbReference>
<dbReference type="SUPFAM" id="SSF52096">
    <property type="entry name" value="ClpP/crotonase"/>
    <property type="match status" value="1"/>
</dbReference>
<accession>A0A5E4MQ44</accession>
<keyword evidence="3" id="KW-1185">Reference proteome</keyword>
<dbReference type="Pfam" id="PF00378">
    <property type="entry name" value="ECH_1"/>
    <property type="match status" value="1"/>
</dbReference>